<reference evidence="7 8" key="1">
    <citation type="submission" date="2020-02" db="EMBL/GenBank/DDBJ databases">
        <title>A chromosome-scale genome assembly of the black bullhead catfish (Ameiurus melas).</title>
        <authorList>
            <person name="Wen M."/>
            <person name="Zham M."/>
            <person name="Cabau C."/>
            <person name="Klopp C."/>
            <person name="Donnadieu C."/>
            <person name="Roques C."/>
            <person name="Bouchez O."/>
            <person name="Lampietro C."/>
            <person name="Jouanno E."/>
            <person name="Herpin A."/>
            <person name="Louis A."/>
            <person name="Berthelot C."/>
            <person name="Parey E."/>
            <person name="Roest-Crollius H."/>
            <person name="Braasch I."/>
            <person name="Postlethwait J."/>
            <person name="Robinson-Rechavi M."/>
            <person name="Echchiki A."/>
            <person name="Begum T."/>
            <person name="Montfort J."/>
            <person name="Schartl M."/>
            <person name="Bobe J."/>
            <person name="Guiguen Y."/>
        </authorList>
    </citation>
    <scope>NUCLEOTIDE SEQUENCE [LARGE SCALE GENOMIC DNA]</scope>
    <source>
        <strain evidence="7">M_S1</strain>
        <tissue evidence="7">Blood</tissue>
    </source>
</reference>
<comment type="caution">
    <text evidence="7">The sequence shown here is derived from an EMBL/GenBank/DDBJ whole genome shotgun (WGS) entry which is preliminary data.</text>
</comment>
<dbReference type="PANTHER" id="PTHR23113">
    <property type="entry name" value="GUANINE NUCLEOTIDE EXCHANGE FACTOR"/>
    <property type="match status" value="1"/>
</dbReference>
<dbReference type="GO" id="GO:0030139">
    <property type="term" value="C:endocytic vesicle"/>
    <property type="evidence" value="ECO:0007669"/>
    <property type="project" value="TreeGrafter"/>
</dbReference>
<evidence type="ECO:0000313" key="7">
    <source>
        <dbReference type="EMBL" id="KAF4089963.1"/>
    </source>
</evidence>
<evidence type="ECO:0000256" key="3">
    <source>
        <dbReference type="SAM" id="MobiDB-lite"/>
    </source>
</evidence>
<gene>
    <name evidence="7" type="ORF">AMELA_G00044260</name>
</gene>
<organism evidence="7 8">
    <name type="scientific">Ameiurus melas</name>
    <name type="common">Black bullhead</name>
    <name type="synonym">Silurus melas</name>
    <dbReference type="NCBI Taxonomy" id="219545"/>
    <lineage>
        <taxon>Eukaryota</taxon>
        <taxon>Metazoa</taxon>
        <taxon>Chordata</taxon>
        <taxon>Craniata</taxon>
        <taxon>Vertebrata</taxon>
        <taxon>Euteleostomi</taxon>
        <taxon>Actinopterygii</taxon>
        <taxon>Neopterygii</taxon>
        <taxon>Teleostei</taxon>
        <taxon>Ostariophysi</taxon>
        <taxon>Siluriformes</taxon>
        <taxon>Ictaluridae</taxon>
        <taxon>Ameiurus</taxon>
    </lineage>
</organism>
<dbReference type="SUPFAM" id="SSF48366">
    <property type="entry name" value="Ras GEF"/>
    <property type="match status" value="1"/>
</dbReference>
<feature type="domain" description="N-terminal Ras-GEF" evidence="6">
    <location>
        <begin position="55"/>
        <end position="169"/>
    </location>
</feature>
<dbReference type="PROSITE" id="PS50106">
    <property type="entry name" value="PDZ"/>
    <property type="match status" value="1"/>
</dbReference>
<dbReference type="PROSITE" id="PS50212">
    <property type="entry name" value="RASGEF_NTER"/>
    <property type="match status" value="1"/>
</dbReference>
<dbReference type="Pfam" id="PF00595">
    <property type="entry name" value="PDZ"/>
    <property type="match status" value="1"/>
</dbReference>
<dbReference type="Pfam" id="PF00618">
    <property type="entry name" value="RasGEF_N"/>
    <property type="match status" value="1"/>
</dbReference>
<dbReference type="Gene3D" id="1.10.840.10">
    <property type="entry name" value="Ras guanine-nucleotide exchange factors catalytic domain"/>
    <property type="match status" value="1"/>
</dbReference>
<dbReference type="FunFam" id="1.20.870.10:FF:000001">
    <property type="entry name" value="rap guanine nucleotide exchange factor 2 isoform X2"/>
    <property type="match status" value="1"/>
</dbReference>
<dbReference type="GO" id="GO:0005085">
    <property type="term" value="F:guanyl-nucleotide exchange factor activity"/>
    <property type="evidence" value="ECO:0007669"/>
    <property type="project" value="UniProtKB-KW"/>
</dbReference>
<dbReference type="CDD" id="cd00155">
    <property type="entry name" value="RasGEF"/>
    <property type="match status" value="1"/>
</dbReference>
<dbReference type="InterPro" id="IPR000651">
    <property type="entry name" value="Ras-like_Gua-exchang_fac_N"/>
</dbReference>
<feature type="region of interest" description="Disordered" evidence="3">
    <location>
        <begin position="1"/>
        <end position="21"/>
    </location>
</feature>
<proteinExistence type="predicted"/>
<dbReference type="InterPro" id="IPR008937">
    <property type="entry name" value="Ras-like_GEF"/>
</dbReference>
<dbReference type="PANTHER" id="PTHR23113:SF217">
    <property type="entry name" value="RAP GUANINE NUCLEOTIDE EXCHANGE FACTOR 2"/>
    <property type="match status" value="1"/>
</dbReference>
<dbReference type="CDD" id="cd06224">
    <property type="entry name" value="REM"/>
    <property type="match status" value="1"/>
</dbReference>
<dbReference type="InterPro" id="IPR001478">
    <property type="entry name" value="PDZ"/>
</dbReference>
<name>A0A7J6B4D1_AMEME</name>
<dbReference type="PROSITE" id="PS50009">
    <property type="entry name" value="RASGEF_CAT"/>
    <property type="match status" value="1"/>
</dbReference>
<evidence type="ECO:0000259" key="6">
    <source>
        <dbReference type="PROSITE" id="PS50212"/>
    </source>
</evidence>
<dbReference type="EMBL" id="JAAGNN010000004">
    <property type="protein sequence ID" value="KAF4089963.1"/>
    <property type="molecule type" value="Genomic_DNA"/>
</dbReference>
<dbReference type="InterPro" id="IPR036964">
    <property type="entry name" value="RASGEF_cat_dom_sf"/>
</dbReference>
<dbReference type="CDD" id="cd06755">
    <property type="entry name" value="PDZ_RapGEF2_RapGEF6-like"/>
    <property type="match status" value="1"/>
</dbReference>
<feature type="compositionally biased region" description="Basic and acidic residues" evidence="3">
    <location>
        <begin position="9"/>
        <end position="21"/>
    </location>
</feature>
<dbReference type="SUPFAM" id="SSF50156">
    <property type="entry name" value="PDZ domain-like"/>
    <property type="match status" value="1"/>
</dbReference>
<dbReference type="Gene3D" id="1.20.870.10">
    <property type="entry name" value="Son of sevenless (SoS) protein Chain: S domain 1"/>
    <property type="match status" value="1"/>
</dbReference>
<dbReference type="InterPro" id="IPR001895">
    <property type="entry name" value="RASGEF_cat_dom"/>
</dbReference>
<evidence type="ECO:0000259" key="5">
    <source>
        <dbReference type="PROSITE" id="PS50106"/>
    </source>
</evidence>
<dbReference type="SMART" id="SM00229">
    <property type="entry name" value="RasGEFN"/>
    <property type="match status" value="1"/>
</dbReference>
<dbReference type="InterPro" id="IPR036034">
    <property type="entry name" value="PDZ_sf"/>
</dbReference>
<dbReference type="GO" id="GO:0007265">
    <property type="term" value="P:Ras protein signal transduction"/>
    <property type="evidence" value="ECO:0007669"/>
    <property type="project" value="TreeGrafter"/>
</dbReference>
<evidence type="ECO:0000259" key="4">
    <source>
        <dbReference type="PROSITE" id="PS50009"/>
    </source>
</evidence>
<dbReference type="Gene3D" id="2.30.42.10">
    <property type="match status" value="1"/>
</dbReference>
<dbReference type="AlphaFoldDB" id="A0A7J6B4D1"/>
<feature type="domain" description="Ras-GEF" evidence="4">
    <location>
        <begin position="377"/>
        <end position="606"/>
    </location>
</feature>
<evidence type="ECO:0000313" key="8">
    <source>
        <dbReference type="Proteomes" id="UP000593565"/>
    </source>
</evidence>
<evidence type="ECO:0000256" key="1">
    <source>
        <dbReference type="ARBA" id="ARBA00022658"/>
    </source>
</evidence>
<dbReference type="Proteomes" id="UP000593565">
    <property type="component" value="Unassembled WGS sequence"/>
</dbReference>
<protein>
    <recommendedName>
        <fullName evidence="9">Rap guanine nucleotide exchange factor 2</fullName>
    </recommendedName>
</protein>
<dbReference type="GO" id="GO:0016324">
    <property type="term" value="C:apical plasma membrane"/>
    <property type="evidence" value="ECO:0007669"/>
    <property type="project" value="TreeGrafter"/>
</dbReference>
<evidence type="ECO:0000256" key="2">
    <source>
        <dbReference type="PROSITE-ProRule" id="PRU00168"/>
    </source>
</evidence>
<accession>A0A7J6B4D1</accession>
<dbReference type="InterPro" id="IPR023578">
    <property type="entry name" value="Ras_GEF_dom_sf"/>
</dbReference>
<evidence type="ECO:0008006" key="9">
    <source>
        <dbReference type="Google" id="ProtNLM"/>
    </source>
</evidence>
<keyword evidence="8" id="KW-1185">Reference proteome</keyword>
<feature type="domain" description="PDZ" evidence="5">
    <location>
        <begin position="173"/>
        <end position="243"/>
    </location>
</feature>
<dbReference type="SMART" id="SM00228">
    <property type="entry name" value="PDZ"/>
    <property type="match status" value="1"/>
</dbReference>
<dbReference type="Pfam" id="PF00617">
    <property type="entry name" value="RasGEF"/>
    <property type="match status" value="1"/>
</dbReference>
<sequence length="649" mass="74353">MGNSFSVSPKREKEFMKGRKKSKVDECQVEKNIQKVEEEGEIEEHRELDQTGTRKGDVVVKGTTERLTMHLVEEHSGVDPTYIEDFLLTYRTFLSSPMVVGRKLLEWFHDPSLRKKVALVFLLWVNNHFNDFEDDPEMMHFLEEFESNLKREKMSGHLKLFYMACAAKAKLRMVNLTKPSPKAPLPFSLLGGSEKGFRIFIENVEPGSKAAEAGLKRGDQILEVNGQNFESVPLSKANEILRSNTDLFITVKTSLFVFKELLARLEHDQEPDHEEKLDRKNEAPHIPKIGDVKKASRYSIPDLAVDLEQVMGLEKASEKAKANTMGGRIKPKKIFDKTPPTGVVVQSQDDSTVRVKQSKQDTRELLRESQISLLQLSAVEVATQLSVRAFELFHAIEPTEYIDDLFRLRSCLPRPSGLKLFYESTNRETFWVATEVLKEPNQLKRMKIIKHFIKIALYCRECKNFNSMFAIISGLNLPPVSRMQGTWKKLPSKYEKIFSELQDLFDPSRNMAKYRNVLESQNMQLPIIPLFPVFIKDLTFLHVGNDSMVDGLVNLEKLRMIAKEIRHVGRMAAVNVDAELTFRTRCMNRGRANADVLDVTQTCGHKKLYEDTEMARKVKQYLSNLTVETNEKSLQTLSIQSLSLVSCLM</sequence>
<keyword evidence="1 2" id="KW-0344">Guanine-nucleotide releasing factor</keyword>
<dbReference type="SMART" id="SM00147">
    <property type="entry name" value="RasGEF"/>
    <property type="match status" value="1"/>
</dbReference>